<keyword evidence="2" id="KW-0812">Transmembrane</keyword>
<comment type="caution">
    <text evidence="3">The sequence shown here is derived from an EMBL/GenBank/DDBJ whole genome shotgun (WGS) entry which is preliminary data.</text>
</comment>
<dbReference type="AlphaFoldDB" id="A0A841RBA5"/>
<proteinExistence type="inferred from homology"/>
<dbReference type="Proteomes" id="UP000587760">
    <property type="component" value="Unassembled WGS sequence"/>
</dbReference>
<dbReference type="CDD" id="cd17332">
    <property type="entry name" value="MFS_MelB_like"/>
    <property type="match status" value="1"/>
</dbReference>
<keyword evidence="4" id="KW-1185">Reference proteome</keyword>
<sequence length="445" mass="48499">MGELKLSTKIGYGMGDLAGNLLFQMTVIYLLFFYTDVLGISAMAAGIIFLIARLWDAVNDPVMGLLMDRTRSKHGKARVYLLYGSLPLGLATIAMFYAPDLPMGGKVAYAAGTYILWGMLFTLVNIPYSSLTASLTDIPQERTDLSSIRMIFMLIGVIIVSVATEPLVSSFATPSRGYFSVTAIFSLLALFFFLLCFRLTGKAASESRKKDESYKLGEIWPLLLKNRQLLIVTAASLIGNMAVFIRETSAIYYVTYNMGDSGMLPFFLGIVVLSMLAANLMIPLATKKWDKKGTYLIGSAIGVAGSVIFHFIPYDQTALIFLFGALSSFGIAAISTVGWAMIPDTIEYGELVTGKRAEGISYAVYSFSQKLATAVAGITVASVLQWSGYAANIPVQSDQTLRGILSTLTVIPVIFIVLSMGIIRLYAIDRTTYEGILLKLKEKMS</sequence>
<gene>
    <name evidence="3" type="ORF">HNR50_002886</name>
</gene>
<feature type="transmembrane region" description="Helical" evidence="2">
    <location>
        <begin position="404"/>
        <end position="427"/>
    </location>
</feature>
<keyword evidence="2" id="KW-1133">Transmembrane helix</keyword>
<dbReference type="InterPro" id="IPR039672">
    <property type="entry name" value="MFS_2"/>
</dbReference>
<feature type="transmembrane region" description="Helical" evidence="2">
    <location>
        <begin position="178"/>
        <end position="200"/>
    </location>
</feature>
<feature type="transmembrane region" description="Helical" evidence="2">
    <location>
        <begin position="266"/>
        <end position="286"/>
    </location>
</feature>
<evidence type="ECO:0000313" key="3">
    <source>
        <dbReference type="EMBL" id="MBB6481213.1"/>
    </source>
</evidence>
<dbReference type="InterPro" id="IPR036259">
    <property type="entry name" value="MFS_trans_sf"/>
</dbReference>
<dbReference type="NCBIfam" id="TIGR00792">
    <property type="entry name" value="gph"/>
    <property type="match status" value="1"/>
</dbReference>
<organism evidence="3 4">
    <name type="scientific">Spirochaeta isovalerica</name>
    <dbReference type="NCBI Taxonomy" id="150"/>
    <lineage>
        <taxon>Bacteria</taxon>
        <taxon>Pseudomonadati</taxon>
        <taxon>Spirochaetota</taxon>
        <taxon>Spirochaetia</taxon>
        <taxon>Spirochaetales</taxon>
        <taxon>Spirochaetaceae</taxon>
        <taxon>Spirochaeta</taxon>
    </lineage>
</organism>
<name>A0A841RBA5_9SPIO</name>
<dbReference type="EMBL" id="JACHGJ010000005">
    <property type="protein sequence ID" value="MBB6481213.1"/>
    <property type="molecule type" value="Genomic_DNA"/>
</dbReference>
<dbReference type="GO" id="GO:0006814">
    <property type="term" value="P:sodium ion transport"/>
    <property type="evidence" value="ECO:0007669"/>
    <property type="project" value="InterPro"/>
</dbReference>
<keyword evidence="2" id="KW-0472">Membrane</keyword>
<dbReference type="SUPFAM" id="SSF103473">
    <property type="entry name" value="MFS general substrate transporter"/>
    <property type="match status" value="1"/>
</dbReference>
<feature type="transmembrane region" description="Helical" evidence="2">
    <location>
        <begin position="229"/>
        <end position="246"/>
    </location>
</feature>
<dbReference type="RefSeq" id="WP_184747453.1">
    <property type="nucleotide sequence ID" value="NZ_JACHGJ010000005.1"/>
</dbReference>
<reference evidence="3 4" key="1">
    <citation type="submission" date="2020-08" db="EMBL/GenBank/DDBJ databases">
        <title>Genomic Encyclopedia of Type Strains, Phase IV (KMG-IV): sequencing the most valuable type-strain genomes for metagenomic binning, comparative biology and taxonomic classification.</title>
        <authorList>
            <person name="Goeker M."/>
        </authorList>
    </citation>
    <scope>NUCLEOTIDE SEQUENCE [LARGE SCALE GENOMIC DNA]</scope>
    <source>
        <strain evidence="3 4">DSM 2461</strain>
    </source>
</reference>
<comment type="similarity">
    <text evidence="1">Belongs to the sodium:galactoside symporter (TC 2.A.2) family.</text>
</comment>
<feature type="transmembrane region" description="Helical" evidence="2">
    <location>
        <begin position="293"/>
        <end position="312"/>
    </location>
</feature>
<evidence type="ECO:0000313" key="4">
    <source>
        <dbReference type="Proteomes" id="UP000587760"/>
    </source>
</evidence>
<dbReference type="PANTHER" id="PTHR11328:SF24">
    <property type="entry name" value="MAJOR FACILITATOR SUPERFAMILY (MFS) PROFILE DOMAIN-CONTAINING PROTEIN"/>
    <property type="match status" value="1"/>
</dbReference>
<accession>A0A841RBA5</accession>
<dbReference type="GO" id="GO:0008643">
    <property type="term" value="P:carbohydrate transport"/>
    <property type="evidence" value="ECO:0007669"/>
    <property type="project" value="InterPro"/>
</dbReference>
<evidence type="ECO:0000256" key="1">
    <source>
        <dbReference type="ARBA" id="ARBA00009617"/>
    </source>
</evidence>
<feature type="transmembrane region" description="Helical" evidence="2">
    <location>
        <begin position="79"/>
        <end position="97"/>
    </location>
</feature>
<dbReference type="PANTHER" id="PTHR11328">
    <property type="entry name" value="MAJOR FACILITATOR SUPERFAMILY DOMAIN-CONTAINING PROTEIN"/>
    <property type="match status" value="1"/>
</dbReference>
<dbReference type="GO" id="GO:0015293">
    <property type="term" value="F:symporter activity"/>
    <property type="evidence" value="ECO:0007669"/>
    <property type="project" value="InterPro"/>
</dbReference>
<dbReference type="GO" id="GO:0005886">
    <property type="term" value="C:plasma membrane"/>
    <property type="evidence" value="ECO:0007669"/>
    <property type="project" value="TreeGrafter"/>
</dbReference>
<feature type="transmembrane region" description="Helical" evidence="2">
    <location>
        <begin position="318"/>
        <end position="342"/>
    </location>
</feature>
<dbReference type="Pfam" id="PF13347">
    <property type="entry name" value="MFS_2"/>
    <property type="match status" value="1"/>
</dbReference>
<dbReference type="InterPro" id="IPR001927">
    <property type="entry name" value="Na/Gal_symport"/>
</dbReference>
<dbReference type="Gene3D" id="1.20.1250.20">
    <property type="entry name" value="MFS general substrate transporter like domains"/>
    <property type="match status" value="1"/>
</dbReference>
<feature type="transmembrane region" description="Helical" evidence="2">
    <location>
        <begin position="362"/>
        <end position="384"/>
    </location>
</feature>
<feature type="transmembrane region" description="Helical" evidence="2">
    <location>
        <begin position="38"/>
        <end position="58"/>
    </location>
</feature>
<evidence type="ECO:0000256" key="2">
    <source>
        <dbReference type="SAM" id="Phobius"/>
    </source>
</evidence>
<protein>
    <submittedName>
        <fullName evidence="3">Sugar (Glycoside-pentoside-hexuronide) transporter</fullName>
    </submittedName>
</protein>
<feature type="transmembrane region" description="Helical" evidence="2">
    <location>
        <begin position="150"/>
        <end position="172"/>
    </location>
</feature>
<feature type="transmembrane region" description="Helical" evidence="2">
    <location>
        <begin position="109"/>
        <end position="129"/>
    </location>
</feature>